<evidence type="ECO:0000256" key="2">
    <source>
        <dbReference type="SAM" id="Phobius"/>
    </source>
</evidence>
<feature type="compositionally biased region" description="Basic and acidic residues" evidence="1">
    <location>
        <begin position="138"/>
        <end position="155"/>
    </location>
</feature>
<comment type="caution">
    <text evidence="3">The sequence shown here is derived from an EMBL/GenBank/DDBJ whole genome shotgun (WGS) entry which is preliminary data.</text>
</comment>
<evidence type="ECO:0000256" key="1">
    <source>
        <dbReference type="SAM" id="MobiDB-lite"/>
    </source>
</evidence>
<sequence>MAPLPSLLSNLFLRSSASPSSLHALQRAYTLRARDDHPAKPNQPQSANYNPGALTIDPTHVNNRAYFALFAILGAAMVLAAIWFFFIHKNGGFVFRRGDWDDYKSTVLRRKGPNGTTLSGATKTTRLGGGSVVANEGDGEKGAAKWKRGVQEKVGRGLKRGKKNNEDADMRAYRAEKPARVGGLNREADGVRHGQERRDFAYDDAATSSDRYTDNLSGSGSNPYMDDGTNASTISAGMSAGGFVPINTPRKTKKTAKKEPTTPSPKKMAAHNKFYATPASNASNDSQRPLRPNAAHPGSGASTPTKSPRNTSPRKGARQSVPGSFYTDPLDLETMYTGSEIGTEDSRGTKAYFHPIPGLSGDRGNAKGRPGGAAGGFRRGGGRRDSLSDSEGETNYS</sequence>
<dbReference type="EMBL" id="JAPUFD010000008">
    <property type="protein sequence ID" value="MDI1489071.1"/>
    <property type="molecule type" value="Genomic_DNA"/>
</dbReference>
<feature type="compositionally biased region" description="Polar residues" evidence="1">
    <location>
        <begin position="278"/>
        <end position="287"/>
    </location>
</feature>
<protein>
    <recommendedName>
        <fullName evidence="5">Endosomal spry domain-containing protein</fullName>
    </recommendedName>
</protein>
<feature type="region of interest" description="Disordered" evidence="1">
    <location>
        <begin position="114"/>
        <end position="174"/>
    </location>
</feature>
<keyword evidence="2" id="KW-1133">Transmembrane helix</keyword>
<proteinExistence type="predicted"/>
<keyword evidence="4" id="KW-1185">Reference proteome</keyword>
<feature type="compositionally biased region" description="Polar residues" evidence="1">
    <location>
        <begin position="206"/>
        <end position="222"/>
    </location>
</feature>
<evidence type="ECO:0008006" key="5">
    <source>
        <dbReference type="Google" id="ProtNLM"/>
    </source>
</evidence>
<organism evidence="3 4">
    <name type="scientific">Ramalina farinacea</name>
    <dbReference type="NCBI Taxonomy" id="258253"/>
    <lineage>
        <taxon>Eukaryota</taxon>
        <taxon>Fungi</taxon>
        <taxon>Dikarya</taxon>
        <taxon>Ascomycota</taxon>
        <taxon>Pezizomycotina</taxon>
        <taxon>Lecanoromycetes</taxon>
        <taxon>OSLEUM clade</taxon>
        <taxon>Lecanoromycetidae</taxon>
        <taxon>Lecanorales</taxon>
        <taxon>Lecanorineae</taxon>
        <taxon>Ramalinaceae</taxon>
        <taxon>Ramalina</taxon>
    </lineage>
</organism>
<feature type="compositionally biased region" description="Basic and acidic residues" evidence="1">
    <location>
        <begin position="163"/>
        <end position="174"/>
    </location>
</feature>
<feature type="compositionally biased region" description="Polar residues" evidence="1">
    <location>
        <begin position="300"/>
        <end position="313"/>
    </location>
</feature>
<reference evidence="3" key="1">
    <citation type="journal article" date="2023" name="Genome Biol. Evol.">
        <title>First Whole Genome Sequence and Flow Cytometry Genome Size Data for the Lichen-Forming Fungus Ramalina farinacea (Ascomycota).</title>
        <authorList>
            <person name="Llewellyn T."/>
            <person name="Mian S."/>
            <person name="Hill R."/>
            <person name="Leitch I.J."/>
            <person name="Gaya E."/>
        </authorList>
    </citation>
    <scope>NUCLEOTIDE SEQUENCE</scope>
    <source>
        <strain evidence="3">LIQ254RAFAR</strain>
    </source>
</reference>
<dbReference type="Proteomes" id="UP001161017">
    <property type="component" value="Unassembled WGS sequence"/>
</dbReference>
<feature type="compositionally biased region" description="Polar residues" evidence="1">
    <location>
        <begin position="114"/>
        <end position="125"/>
    </location>
</feature>
<gene>
    <name evidence="3" type="ORF">OHK93_008349</name>
</gene>
<feature type="region of interest" description="Disordered" evidence="1">
    <location>
        <begin position="204"/>
        <end position="397"/>
    </location>
</feature>
<keyword evidence="2" id="KW-0812">Transmembrane</keyword>
<accession>A0AA43QQ63</accession>
<feature type="compositionally biased region" description="Acidic residues" evidence="1">
    <location>
        <begin position="388"/>
        <end position="397"/>
    </location>
</feature>
<evidence type="ECO:0000313" key="3">
    <source>
        <dbReference type="EMBL" id="MDI1489071.1"/>
    </source>
</evidence>
<evidence type="ECO:0000313" key="4">
    <source>
        <dbReference type="Proteomes" id="UP001161017"/>
    </source>
</evidence>
<keyword evidence="2" id="KW-0472">Membrane</keyword>
<feature type="compositionally biased region" description="Gly residues" evidence="1">
    <location>
        <begin position="369"/>
        <end position="379"/>
    </location>
</feature>
<feature type="transmembrane region" description="Helical" evidence="2">
    <location>
        <begin position="65"/>
        <end position="87"/>
    </location>
</feature>
<dbReference type="AlphaFoldDB" id="A0AA43QQ63"/>
<name>A0AA43QQ63_9LECA</name>